<dbReference type="InterPro" id="IPR055071">
    <property type="entry name" value="RA_PHLPP-like"/>
</dbReference>
<feature type="compositionally biased region" description="Basic and acidic residues" evidence="17">
    <location>
        <begin position="174"/>
        <end position="189"/>
    </location>
</feature>
<evidence type="ECO:0000256" key="6">
    <source>
        <dbReference type="ARBA" id="ARBA00021420"/>
    </source>
</evidence>
<feature type="compositionally biased region" description="Polar residues" evidence="17">
    <location>
        <begin position="1098"/>
        <end position="1107"/>
    </location>
</feature>
<evidence type="ECO:0000256" key="11">
    <source>
        <dbReference type="ARBA" id="ARBA00022840"/>
    </source>
</evidence>
<feature type="region of interest" description="Disordered" evidence="17">
    <location>
        <begin position="366"/>
        <end position="503"/>
    </location>
</feature>
<dbReference type="SUPFAM" id="SSF52058">
    <property type="entry name" value="L domain-like"/>
    <property type="match status" value="2"/>
</dbReference>
<dbReference type="InterPro" id="IPR001611">
    <property type="entry name" value="Leu-rich_rpt"/>
</dbReference>
<dbReference type="Gene3D" id="3.60.40.10">
    <property type="entry name" value="PPM-type phosphatase domain"/>
    <property type="match status" value="1"/>
</dbReference>
<dbReference type="SUPFAM" id="SSF55073">
    <property type="entry name" value="Nucleotide cyclase"/>
    <property type="match status" value="1"/>
</dbReference>
<name>A0A1J9QPH7_9EURO</name>
<dbReference type="CDD" id="cd07302">
    <property type="entry name" value="CHD"/>
    <property type="match status" value="1"/>
</dbReference>
<keyword evidence="13" id="KW-0115">cAMP biosynthesis</keyword>
<evidence type="ECO:0000259" key="18">
    <source>
        <dbReference type="PROSITE" id="PS50125"/>
    </source>
</evidence>
<evidence type="ECO:0000256" key="10">
    <source>
        <dbReference type="ARBA" id="ARBA00022741"/>
    </source>
</evidence>
<dbReference type="FunFam" id="3.60.40.10:FF:000055">
    <property type="entry name" value="Adenylate cyclase AcyA"/>
    <property type="match status" value="1"/>
</dbReference>
<dbReference type="FunFam" id="3.80.10.10:FF:000408">
    <property type="entry name" value="Adenylate cyclase"/>
    <property type="match status" value="1"/>
</dbReference>
<evidence type="ECO:0000256" key="8">
    <source>
        <dbReference type="ARBA" id="ARBA00022723"/>
    </source>
</evidence>
<dbReference type="InterPro" id="IPR001054">
    <property type="entry name" value="A/G_cyclase"/>
</dbReference>
<dbReference type="Pfam" id="PF23010">
    <property type="entry name" value="RA_3"/>
    <property type="match status" value="1"/>
</dbReference>
<dbReference type="SMART" id="SM00369">
    <property type="entry name" value="LRR_TYP"/>
    <property type="match status" value="11"/>
</dbReference>
<dbReference type="InterPro" id="IPR003591">
    <property type="entry name" value="Leu-rich_rpt_typical-subtyp"/>
</dbReference>
<evidence type="ECO:0000256" key="3">
    <source>
        <dbReference type="ARBA" id="ARBA00003896"/>
    </source>
</evidence>
<organism evidence="21 22">
    <name type="scientific">Blastomyces percursus</name>
    <dbReference type="NCBI Taxonomy" id="1658174"/>
    <lineage>
        <taxon>Eukaryota</taxon>
        <taxon>Fungi</taxon>
        <taxon>Dikarya</taxon>
        <taxon>Ascomycota</taxon>
        <taxon>Pezizomycotina</taxon>
        <taxon>Eurotiomycetes</taxon>
        <taxon>Eurotiomycetidae</taxon>
        <taxon>Onygenales</taxon>
        <taxon>Ajellomycetaceae</taxon>
        <taxon>Blastomyces</taxon>
    </lineage>
</organism>
<keyword evidence="22" id="KW-1185">Reference proteome</keyword>
<dbReference type="SMART" id="SM00044">
    <property type="entry name" value="CYCc"/>
    <property type="match status" value="1"/>
</dbReference>
<dbReference type="CDD" id="cd17214">
    <property type="entry name" value="RA_CYR1_like"/>
    <property type="match status" value="1"/>
</dbReference>
<dbReference type="GO" id="GO:0000287">
    <property type="term" value="F:magnesium ion binding"/>
    <property type="evidence" value="ECO:0007669"/>
    <property type="project" value="InterPro"/>
</dbReference>
<dbReference type="GO" id="GO:0005737">
    <property type="term" value="C:cytoplasm"/>
    <property type="evidence" value="ECO:0007669"/>
    <property type="project" value="TreeGrafter"/>
</dbReference>
<dbReference type="Proteomes" id="UP000242791">
    <property type="component" value="Unassembled WGS sequence"/>
</dbReference>
<evidence type="ECO:0000256" key="12">
    <source>
        <dbReference type="ARBA" id="ARBA00022842"/>
    </source>
</evidence>
<evidence type="ECO:0000256" key="16">
    <source>
        <dbReference type="ARBA" id="ARBA00032637"/>
    </source>
</evidence>
<evidence type="ECO:0000313" key="21">
    <source>
        <dbReference type="EMBL" id="OJD22091.1"/>
    </source>
</evidence>
<dbReference type="Pfam" id="PF08509">
    <property type="entry name" value="Ad_cyc_g-alpha"/>
    <property type="match status" value="1"/>
</dbReference>
<feature type="domain" description="Ras-associating" evidence="19">
    <location>
        <begin position="602"/>
        <end position="693"/>
    </location>
</feature>
<dbReference type="GO" id="GO:0005524">
    <property type="term" value="F:ATP binding"/>
    <property type="evidence" value="ECO:0007669"/>
    <property type="project" value="UniProtKB-KW"/>
</dbReference>
<dbReference type="SMART" id="SM00365">
    <property type="entry name" value="LRR_SD22"/>
    <property type="match status" value="4"/>
</dbReference>
<keyword evidence="7" id="KW-0433">Leucine-rich repeat</keyword>
<evidence type="ECO:0000259" key="20">
    <source>
        <dbReference type="PROSITE" id="PS51746"/>
    </source>
</evidence>
<evidence type="ECO:0000256" key="5">
    <source>
        <dbReference type="ARBA" id="ARBA00012201"/>
    </source>
</evidence>
<feature type="domain" description="PPM-type phosphatase" evidence="20">
    <location>
        <begin position="1394"/>
        <end position="1672"/>
    </location>
</feature>
<feature type="compositionally biased region" description="Pro residues" evidence="17">
    <location>
        <begin position="112"/>
        <end position="123"/>
    </location>
</feature>
<dbReference type="EMBL" id="LGTZ01001175">
    <property type="protein sequence ID" value="OJD22091.1"/>
    <property type="molecule type" value="Genomic_DNA"/>
</dbReference>
<feature type="region of interest" description="Disordered" evidence="17">
    <location>
        <begin position="1162"/>
        <end position="1181"/>
    </location>
</feature>
<gene>
    <name evidence="21" type="ORF">ACJ73_06566</name>
</gene>
<evidence type="ECO:0000313" key="22">
    <source>
        <dbReference type="Proteomes" id="UP000242791"/>
    </source>
</evidence>
<evidence type="ECO:0000259" key="19">
    <source>
        <dbReference type="PROSITE" id="PS50200"/>
    </source>
</evidence>
<dbReference type="PROSITE" id="PS51746">
    <property type="entry name" value="PPM_2"/>
    <property type="match status" value="1"/>
</dbReference>
<sequence>MARRQRPRERELRQGSESSSTGSWRSHDTARQGSQSHDQGQSPADVRSTPARSSGQEPRLRPISKYRSSSRSNRSARSTTRRSYSPDISPTDVRSGFSSHRKALALLGAAGYPPPYFPDSPRPPPHRRSPSWTPPPSLDRNALKPGGAPETFITDGSDQEVSPAFPPAATARTARSDSPDDRIDQDHRRPSAASATTISSQGSKESTGRFHKRLQRFFGEDQGNMSDSALSHPPKVRERNNSTHSLNPITRSFSPPTGDGPRQRTALPSSDLAPWMYQRINDISNYGDMPVHGNPTDPDLARFTGSTVERNLDKDSRRDNTVRHRHSRSGEEKAVYLGTEFPHIFGSSDQENPKLAFSYLKNGALSPTSSSGTFGARSTSPSPSVRSGHEQRSPGGSSNKRSFFTKIRRHPKVPIASSLRHMPASSKAVHEGSSKGPKFLRRDDSPARRGRNASFDSITNPKPWEMSDSDRKKDNPGKGASKFRHPRFPFGHDGGHKYHDKNRRNTFEEDRIWKLDTDLSNLSGIVAQPHAISPTDSGGIYTGPSQPEQKKSKKEFQNPFDAHVAGDWHAPESWAVRRVQDDILSRLPELPDNGIAVDEEGRPYCVRIFRIDSTFTTLSATLNTTVAEILEMLGRKSFLQDELNNYDIVFRKNDLSRTLDYGERPILMQKRLLEQVGYQPSDRIADVGREDNSYLCRFTFLPTKLSGYSSLETDLGISENQKFIHVDLSGRSLITLPIPLHKRASEIISLNLSRNLALDIPRDFIQACINLREVKYIGNEAWRLPASLNLATRLTYLDISNNRLEDLDHAELHKLHGLISLKMTNNKFSTLPANFGDFPLLRSLNISSNSFRCFPEFLCNLKSLVDLDISFNKITELSNIGKLTTLERLWVTNNGLHGPLDETFRDLVNLKEIDARFNSITSIDNVTQLPHLEHLMIGHNAVSTFSGMFLKLRTFTLDHCPVTEFDITSPVPTLTTLNIASAKLVQFKDSLFTNIPNLAKLILNKNHFVTLSPYLGTLRKLEHFSIAKNPLSTLPPSIGCLQELKNLNLRECNLSVLPEELWYCCKLETLNVSSNLLDSFPKIGESPPIPPNELPVNGGTSVTTPGLSSPDFEELGKLEDFETRRPSYASGGLLSVGSSPGGSYTNRKGSVVSLNNPASAARKSSVASRAPTDQSSSRKDSSFSQRISLTFAGSLRQLYLADNQLEDDIFQQLVFLGELRILNLSYNELTELPQGLLRRWQHLVELFVSGNQLSWLPSDDLEESSSLKVLHLNANKFQVLPAELCKVNRLGVLDVGSNSLKYNVSNWPYDWNWNWNRNLKYLNFSGNKRFEIKPTTSYTSGSPTGHGTDLTNFNSLHHLRVLGLMDVTLTIPTIPDQTEDRRVRTSASLSGSLAYGMADTLGRNEHVSTVDMLVTRFRGNNSETILGLFDGHASPNGGSRIAKYLQEHFTSTFADELKKLRTAGGETPLDALRRTFLGLNKDIATAAQRSMDEREQRHLDRVGPTSSKLLTPDDYTSGGVATIVYLQNMELFVANVGDAQAVLVHSNGDFEFLTRNHDPAEVGERERIREAGGFVSRNGKLNDKLSVSRAFGYYPMVPAVIAAPSTRKVTLTTQDEMIILASGELWDYVAPDLVVDVARSERADLMRASQKLRDLAIAYGATNKIMVMIAGVSDLKRRGERPKLRAPSLSMGPSPLGDDHIFPPPSKYKKRGAPSDSRLARLDRVEAPTGELAIIFTDIKKSTSLWETYPVAMRSAIQIHNDLFRRQLAQIGGFEVKTEGDAFMVSFSTATAALLWCFTCQSQLLEAEWPTEILESAACRPQYDSDDNIIYRGLSVRMGVHWGTPVCEKDPVTGRMDYFGPMVNRASRISAVADGGQIFVSADFVAEIQRNLETFADYDRASSIDSSEGAYFDDYLSNSIRRELYQLSTQGFEVKDMGERKLKGLENPEFVYLMYPHSLAGRLNAPRESIDDTDTLPIALGRDKHLTIEAGLVWRLWTVALRLEAFCSALENFGEVGIRQPEMSLLNAVRERPGEVTDSLVLNLIEHQVTRIETCANTLTIRHMIRPFNRANSLKDVAVPMAEILSELQVQLSEYKALKEQISPASLVSHQVPHAAVSVLKSAAQSSSAVSDILAGGSSGSGSSTA</sequence>
<proteinExistence type="inferred from homology"/>
<feature type="region of interest" description="Disordered" evidence="17">
    <location>
        <begin position="287"/>
        <end position="334"/>
    </location>
</feature>
<evidence type="ECO:0000256" key="9">
    <source>
        <dbReference type="ARBA" id="ARBA00022737"/>
    </source>
</evidence>
<dbReference type="PROSITE" id="PS50200">
    <property type="entry name" value="RA"/>
    <property type="match status" value="1"/>
</dbReference>
<dbReference type="Gene3D" id="3.30.70.1230">
    <property type="entry name" value="Nucleotide cyclase"/>
    <property type="match status" value="1"/>
</dbReference>
<dbReference type="PROSITE" id="PS50125">
    <property type="entry name" value="GUANYLATE_CYCLASE_2"/>
    <property type="match status" value="1"/>
</dbReference>
<dbReference type="InterPro" id="IPR036457">
    <property type="entry name" value="PPM-type-like_dom_sf"/>
</dbReference>
<feature type="compositionally biased region" description="Low complexity" evidence="17">
    <location>
        <begin position="65"/>
        <end position="85"/>
    </location>
</feature>
<protein>
    <recommendedName>
        <fullName evidence="6">Adenylate cyclase</fullName>
        <ecNumber evidence="5">4.6.1.1</ecNumber>
    </recommendedName>
    <alternativeName>
        <fullName evidence="15">ATP pyrophosphate-lyase</fullName>
    </alternativeName>
    <alternativeName>
        <fullName evidence="16">Adenylyl cyclase</fullName>
    </alternativeName>
</protein>
<dbReference type="GO" id="GO:0004016">
    <property type="term" value="F:adenylate cyclase activity"/>
    <property type="evidence" value="ECO:0007669"/>
    <property type="project" value="UniProtKB-EC"/>
</dbReference>
<dbReference type="SUPFAM" id="SSF81606">
    <property type="entry name" value="PP2C-like"/>
    <property type="match status" value="1"/>
</dbReference>
<comment type="catalytic activity">
    <reaction evidence="1">
        <text>ATP = 3',5'-cyclic AMP + diphosphate</text>
        <dbReference type="Rhea" id="RHEA:15389"/>
        <dbReference type="ChEBI" id="CHEBI:30616"/>
        <dbReference type="ChEBI" id="CHEBI:33019"/>
        <dbReference type="ChEBI" id="CHEBI:58165"/>
        <dbReference type="EC" id="4.6.1.1"/>
    </reaction>
</comment>
<dbReference type="SMART" id="SM00314">
    <property type="entry name" value="RA"/>
    <property type="match status" value="1"/>
</dbReference>
<evidence type="ECO:0000256" key="2">
    <source>
        <dbReference type="ARBA" id="ARBA00001946"/>
    </source>
</evidence>
<evidence type="ECO:0000256" key="7">
    <source>
        <dbReference type="ARBA" id="ARBA00022614"/>
    </source>
</evidence>
<dbReference type="FunFam" id="3.80.10.10:FF:000220">
    <property type="entry name" value="Adenylate cyclase AcyA"/>
    <property type="match status" value="1"/>
</dbReference>
<feature type="compositionally biased region" description="Low complexity" evidence="17">
    <location>
        <begin position="1162"/>
        <end position="1175"/>
    </location>
</feature>
<dbReference type="SMART" id="SM00364">
    <property type="entry name" value="LRR_BAC"/>
    <property type="match status" value="9"/>
</dbReference>
<dbReference type="Gene3D" id="3.80.10.10">
    <property type="entry name" value="Ribonuclease Inhibitor"/>
    <property type="match status" value="3"/>
</dbReference>
<evidence type="ECO:0000256" key="17">
    <source>
        <dbReference type="SAM" id="MobiDB-lite"/>
    </source>
</evidence>
<feature type="compositionally biased region" description="Polar residues" evidence="17">
    <location>
        <begin position="31"/>
        <end position="42"/>
    </location>
</feature>
<dbReference type="SMART" id="SM00332">
    <property type="entry name" value="PP2Cc"/>
    <property type="match status" value="1"/>
</dbReference>
<feature type="compositionally biased region" description="Basic and acidic residues" evidence="17">
    <location>
        <begin position="493"/>
        <end position="503"/>
    </location>
</feature>
<dbReference type="SMART" id="SM00789">
    <property type="entry name" value="Ad_cyc_g-alpha"/>
    <property type="match status" value="1"/>
</dbReference>
<dbReference type="VEuPathDB" id="FungiDB:ACJ73_06566"/>
<feature type="compositionally biased region" description="Polar residues" evidence="17">
    <location>
        <begin position="242"/>
        <end position="255"/>
    </location>
</feature>
<comment type="function">
    <text evidence="3">Plays essential roles in regulation of cellular metabolism by catalyzing the synthesis of a second messenger, cAMP.</text>
</comment>
<feature type="region of interest" description="Disordered" evidence="17">
    <location>
        <begin position="1088"/>
        <end position="1110"/>
    </location>
</feature>
<comment type="cofactor">
    <cofactor evidence="2">
        <name>Mg(2+)</name>
        <dbReference type="ChEBI" id="CHEBI:18420"/>
    </cofactor>
</comment>
<dbReference type="GO" id="GO:0006171">
    <property type="term" value="P:cAMP biosynthetic process"/>
    <property type="evidence" value="ECO:0007669"/>
    <property type="project" value="UniProtKB-KW"/>
</dbReference>
<dbReference type="FunFam" id="3.80.10.10:FF:000305">
    <property type="entry name" value="Adenylate cyclase AcyA"/>
    <property type="match status" value="1"/>
</dbReference>
<feature type="compositionally biased region" description="Polar residues" evidence="17">
    <location>
        <begin position="193"/>
        <end position="205"/>
    </location>
</feature>
<dbReference type="Pfam" id="PF00211">
    <property type="entry name" value="Guanylate_cyc"/>
    <property type="match status" value="1"/>
</dbReference>
<dbReference type="InterPro" id="IPR029787">
    <property type="entry name" value="Nucleotide_cyclase"/>
</dbReference>
<reference evidence="21 22" key="1">
    <citation type="submission" date="2015-08" db="EMBL/GenBank/DDBJ databases">
        <title>Emmonsia species relationships and genome sequence.</title>
        <authorList>
            <person name="Cuomo C.A."/>
            <person name="Schwartz I.S."/>
            <person name="Kenyon C."/>
            <person name="De Hoog G.S."/>
            <person name="Govender N.P."/>
            <person name="Botha A."/>
            <person name="Moreno L."/>
            <person name="De Vries M."/>
            <person name="Munoz J.F."/>
            <person name="Stielow J.B."/>
        </authorList>
    </citation>
    <scope>NUCLEOTIDE SEQUENCE [LARGE SCALE GENOMIC DNA]</scope>
    <source>
        <strain evidence="21 22">EI222</strain>
    </source>
</reference>
<dbReference type="InterPro" id="IPR050216">
    <property type="entry name" value="LRR_domain-containing"/>
</dbReference>
<evidence type="ECO:0000256" key="13">
    <source>
        <dbReference type="ARBA" id="ARBA00022998"/>
    </source>
</evidence>
<keyword evidence="12" id="KW-0460">Magnesium</keyword>
<keyword evidence="11" id="KW-0067">ATP-binding</keyword>
<keyword evidence="10" id="KW-0547">Nucleotide-binding</keyword>
<dbReference type="STRING" id="1658174.A0A1J9QPH7"/>
<dbReference type="GO" id="GO:0035556">
    <property type="term" value="P:intracellular signal transduction"/>
    <property type="evidence" value="ECO:0007669"/>
    <property type="project" value="InterPro"/>
</dbReference>
<feature type="region of interest" description="Disordered" evidence="17">
    <location>
        <begin position="529"/>
        <end position="555"/>
    </location>
</feature>
<dbReference type="CDD" id="cd00143">
    <property type="entry name" value="PP2Cc"/>
    <property type="match status" value="1"/>
</dbReference>
<evidence type="ECO:0000256" key="4">
    <source>
        <dbReference type="ARBA" id="ARBA00005381"/>
    </source>
</evidence>
<dbReference type="InterPro" id="IPR001932">
    <property type="entry name" value="PPM-type_phosphatase-like_dom"/>
</dbReference>
<feature type="compositionally biased region" description="Polar residues" evidence="17">
    <location>
        <begin position="366"/>
        <end position="385"/>
    </location>
</feature>
<keyword evidence="14" id="KW-0456">Lyase</keyword>
<dbReference type="PANTHER" id="PTHR48051">
    <property type="match status" value="1"/>
</dbReference>
<dbReference type="EC" id="4.6.1.1" evidence="5"/>
<keyword evidence="8" id="KW-0479">Metal-binding</keyword>
<dbReference type="PROSITE" id="PS51450">
    <property type="entry name" value="LRR"/>
    <property type="match status" value="5"/>
</dbReference>
<dbReference type="InterPro" id="IPR032675">
    <property type="entry name" value="LRR_dom_sf"/>
</dbReference>
<dbReference type="InterPro" id="IPR000159">
    <property type="entry name" value="RA_dom"/>
</dbReference>
<feature type="domain" description="Guanylate cyclase" evidence="18">
    <location>
        <begin position="1733"/>
        <end position="1870"/>
    </location>
</feature>
<dbReference type="OrthoDB" id="2021138at2759"/>
<dbReference type="InterPro" id="IPR013716">
    <property type="entry name" value="Adenylate_cyclase_G-a-bd"/>
</dbReference>
<dbReference type="Pfam" id="PF00481">
    <property type="entry name" value="PP2C"/>
    <property type="match status" value="1"/>
</dbReference>
<evidence type="ECO:0000256" key="1">
    <source>
        <dbReference type="ARBA" id="ARBA00001593"/>
    </source>
</evidence>
<accession>A0A1J9QPH7</accession>
<keyword evidence="9" id="KW-0677">Repeat</keyword>
<dbReference type="PANTHER" id="PTHR48051:SF46">
    <property type="entry name" value="LEUCINE RICH REPEAT-CONTAINING DOMAIN PROTEIN"/>
    <property type="match status" value="1"/>
</dbReference>
<feature type="region of interest" description="Disordered" evidence="17">
    <location>
        <begin position="109"/>
        <end position="273"/>
    </location>
</feature>
<feature type="compositionally biased region" description="Basic and acidic residues" evidence="17">
    <location>
        <begin position="310"/>
        <end position="334"/>
    </location>
</feature>
<dbReference type="Pfam" id="PF23598">
    <property type="entry name" value="LRR_14"/>
    <property type="match status" value="1"/>
</dbReference>
<dbReference type="InterPro" id="IPR055414">
    <property type="entry name" value="LRR_R13L4/SHOC2-like"/>
</dbReference>
<evidence type="ECO:0000256" key="15">
    <source>
        <dbReference type="ARBA" id="ARBA00032597"/>
    </source>
</evidence>
<comment type="caution">
    <text evidence="21">The sequence shown here is derived from an EMBL/GenBank/DDBJ whole genome shotgun (WGS) entry which is preliminary data.</text>
</comment>
<feature type="region of interest" description="Disordered" evidence="17">
    <location>
        <begin position="1"/>
        <end position="97"/>
    </location>
</feature>
<comment type="similarity">
    <text evidence="4">Belongs to the adenylyl cyclase class-3 family.</text>
</comment>
<evidence type="ECO:0000256" key="14">
    <source>
        <dbReference type="ARBA" id="ARBA00023239"/>
    </source>
</evidence>